<accession>A0A1W6MIN3</accession>
<evidence type="ECO:0000256" key="1">
    <source>
        <dbReference type="SAM" id="MobiDB-lite"/>
    </source>
</evidence>
<feature type="compositionally biased region" description="Low complexity" evidence="1">
    <location>
        <begin position="60"/>
        <end position="71"/>
    </location>
</feature>
<evidence type="ECO:0008006" key="5">
    <source>
        <dbReference type="Google" id="ProtNLM"/>
    </source>
</evidence>
<evidence type="ECO:0000256" key="2">
    <source>
        <dbReference type="SAM" id="SignalP"/>
    </source>
</evidence>
<organism evidence="3 4">
    <name type="scientific">Nonlabens spongiae</name>
    <dbReference type="NCBI Taxonomy" id="331648"/>
    <lineage>
        <taxon>Bacteria</taxon>
        <taxon>Pseudomonadati</taxon>
        <taxon>Bacteroidota</taxon>
        <taxon>Flavobacteriia</taxon>
        <taxon>Flavobacteriales</taxon>
        <taxon>Flavobacteriaceae</taxon>
        <taxon>Nonlabens</taxon>
    </lineage>
</organism>
<gene>
    <name evidence="3" type="ORF">BST97_05335</name>
</gene>
<dbReference type="Proteomes" id="UP000193431">
    <property type="component" value="Chromosome"/>
</dbReference>
<dbReference type="EMBL" id="CP019344">
    <property type="protein sequence ID" value="ARN77453.1"/>
    <property type="molecule type" value="Genomic_DNA"/>
</dbReference>
<feature type="signal peptide" evidence="2">
    <location>
        <begin position="1"/>
        <end position="19"/>
    </location>
</feature>
<evidence type="ECO:0000313" key="4">
    <source>
        <dbReference type="Proteomes" id="UP000193431"/>
    </source>
</evidence>
<protein>
    <recommendedName>
        <fullName evidence="5">Lipoprotein</fullName>
    </recommendedName>
</protein>
<dbReference type="RefSeq" id="WP_085766256.1">
    <property type="nucleotide sequence ID" value="NZ_CP019344.1"/>
</dbReference>
<keyword evidence="4" id="KW-1185">Reference proteome</keyword>
<evidence type="ECO:0000313" key="3">
    <source>
        <dbReference type="EMBL" id="ARN77453.1"/>
    </source>
</evidence>
<sequence>MIKFYLKLVFSIAIIGCLASGCKDSDADSDQKITSPKNQSSELTTDVSDSKETTELRVISSSNDEGNDNNSTYNPNKVPADLRAFSLSEAMVHNDMKGIQLRMTLEELEAYNVKANQVVEKINTTDVNGNLRTRRVTIGGVPVIELSLSGNIVNAITFLSPNATPKNMIGVDHMYNALKSKYPNPAVSGNQVKVSNDGKSLIFTMEADSPDGVTMPDSAQIVEFTVMNQIES</sequence>
<reference evidence="3 4" key="1">
    <citation type="submission" date="2016-11" db="EMBL/GenBank/DDBJ databases">
        <title>Trade-off between light-utilization and light-protection in marine flavobacteria.</title>
        <authorList>
            <person name="Kumagai Y."/>
        </authorList>
    </citation>
    <scope>NUCLEOTIDE SEQUENCE [LARGE SCALE GENOMIC DNA]</scope>
    <source>
        <strain evidence="3 4">JCM 13191</strain>
    </source>
</reference>
<dbReference type="PROSITE" id="PS51257">
    <property type="entry name" value="PROKAR_LIPOPROTEIN"/>
    <property type="match status" value="1"/>
</dbReference>
<dbReference type="STRING" id="331648.BST97_05335"/>
<name>A0A1W6MIN3_9FLAO</name>
<feature type="compositionally biased region" description="Polar residues" evidence="1">
    <location>
        <begin position="32"/>
        <end position="47"/>
    </location>
</feature>
<dbReference type="AlphaFoldDB" id="A0A1W6MIN3"/>
<feature type="region of interest" description="Disordered" evidence="1">
    <location>
        <begin position="27"/>
        <end position="78"/>
    </location>
</feature>
<keyword evidence="2" id="KW-0732">Signal</keyword>
<proteinExistence type="predicted"/>
<feature type="chain" id="PRO_5012348432" description="Lipoprotein" evidence="2">
    <location>
        <begin position="20"/>
        <end position="232"/>
    </location>
</feature>